<organism evidence="2 3">
    <name type="scientific">Amylocarpus encephaloides</name>
    <dbReference type="NCBI Taxonomy" id="45428"/>
    <lineage>
        <taxon>Eukaryota</taxon>
        <taxon>Fungi</taxon>
        <taxon>Dikarya</taxon>
        <taxon>Ascomycota</taxon>
        <taxon>Pezizomycotina</taxon>
        <taxon>Leotiomycetes</taxon>
        <taxon>Helotiales</taxon>
        <taxon>Helotiales incertae sedis</taxon>
        <taxon>Amylocarpus</taxon>
    </lineage>
</organism>
<feature type="signal peptide" evidence="1">
    <location>
        <begin position="1"/>
        <end position="17"/>
    </location>
</feature>
<dbReference type="EMBL" id="MU251455">
    <property type="protein sequence ID" value="KAG9234685.1"/>
    <property type="molecule type" value="Genomic_DNA"/>
</dbReference>
<keyword evidence="1" id="KW-0732">Signal</keyword>
<reference evidence="2" key="1">
    <citation type="journal article" date="2021" name="IMA Fungus">
        <title>Genomic characterization of three marine fungi, including Emericellopsis atlantica sp. nov. with signatures of a generalist lifestyle and marine biomass degradation.</title>
        <authorList>
            <person name="Hagestad O.C."/>
            <person name="Hou L."/>
            <person name="Andersen J.H."/>
            <person name="Hansen E.H."/>
            <person name="Altermark B."/>
            <person name="Li C."/>
            <person name="Kuhnert E."/>
            <person name="Cox R.J."/>
            <person name="Crous P.W."/>
            <person name="Spatafora J.W."/>
            <person name="Lail K."/>
            <person name="Amirebrahimi M."/>
            <person name="Lipzen A."/>
            <person name="Pangilinan J."/>
            <person name="Andreopoulos W."/>
            <person name="Hayes R.D."/>
            <person name="Ng V."/>
            <person name="Grigoriev I.V."/>
            <person name="Jackson S.A."/>
            <person name="Sutton T.D.S."/>
            <person name="Dobson A.D.W."/>
            <person name="Rama T."/>
        </authorList>
    </citation>
    <scope>NUCLEOTIDE SEQUENCE</scope>
    <source>
        <strain evidence="2">TRa018bII</strain>
    </source>
</reference>
<proteinExistence type="predicted"/>
<feature type="chain" id="PRO_5040344536" description="Secreted protein" evidence="1">
    <location>
        <begin position="18"/>
        <end position="140"/>
    </location>
</feature>
<dbReference type="AlphaFoldDB" id="A0A9P7YJF9"/>
<evidence type="ECO:0000313" key="2">
    <source>
        <dbReference type="EMBL" id="KAG9234685.1"/>
    </source>
</evidence>
<evidence type="ECO:0008006" key="4">
    <source>
        <dbReference type="Google" id="ProtNLM"/>
    </source>
</evidence>
<sequence>MLRLPCAVCLLPSACVAFHIHAPIREAELLEWSVARLWCMKKSSRRFSFSARRHSDSESLASGLTALAYTYSKVYYRFKSHEYASYLRQQPKPSLIVLLLRLWPLATMACNQHIGSRRRVHVHGASSHPMRRPLEEKCNI</sequence>
<accession>A0A9P7YJF9</accession>
<name>A0A9P7YJF9_9HELO</name>
<keyword evidence="3" id="KW-1185">Reference proteome</keyword>
<evidence type="ECO:0000313" key="3">
    <source>
        <dbReference type="Proteomes" id="UP000824998"/>
    </source>
</evidence>
<evidence type="ECO:0000256" key="1">
    <source>
        <dbReference type="SAM" id="SignalP"/>
    </source>
</evidence>
<protein>
    <recommendedName>
        <fullName evidence="4">Secreted protein</fullName>
    </recommendedName>
</protein>
<comment type="caution">
    <text evidence="2">The sequence shown here is derived from an EMBL/GenBank/DDBJ whole genome shotgun (WGS) entry which is preliminary data.</text>
</comment>
<dbReference type="Proteomes" id="UP000824998">
    <property type="component" value="Unassembled WGS sequence"/>
</dbReference>
<gene>
    <name evidence="2" type="ORF">BJ875DRAFT_5726</name>
</gene>